<dbReference type="Proteomes" id="UP001595596">
    <property type="component" value="Unassembled WGS sequence"/>
</dbReference>
<evidence type="ECO:0000313" key="1">
    <source>
        <dbReference type="EMBL" id="MFC3569538.1"/>
    </source>
</evidence>
<protein>
    <recommendedName>
        <fullName evidence="3">DUF2059 domain-containing protein</fullName>
    </recommendedName>
</protein>
<comment type="caution">
    <text evidence="1">The sequence shown here is derived from an EMBL/GenBank/DDBJ whole genome shotgun (WGS) entry which is preliminary data.</text>
</comment>
<accession>A0ABV7RXE1</accession>
<evidence type="ECO:0000313" key="2">
    <source>
        <dbReference type="Proteomes" id="UP001595596"/>
    </source>
</evidence>
<proteinExistence type="predicted"/>
<gene>
    <name evidence="1" type="ORF">ACFOMP_08755</name>
</gene>
<reference evidence="2" key="1">
    <citation type="journal article" date="2019" name="Int. J. Syst. Evol. Microbiol.">
        <title>The Global Catalogue of Microorganisms (GCM) 10K type strain sequencing project: providing services to taxonomists for standard genome sequencing and annotation.</title>
        <authorList>
            <consortium name="The Broad Institute Genomics Platform"/>
            <consortium name="The Broad Institute Genome Sequencing Center for Infectious Disease"/>
            <person name="Wu L."/>
            <person name="Ma J."/>
        </authorList>
    </citation>
    <scope>NUCLEOTIDE SEQUENCE [LARGE SCALE GENOMIC DNA]</scope>
    <source>
        <strain evidence="2">VKM B-3226</strain>
    </source>
</reference>
<name>A0ABV7RXE1_9RHOB</name>
<sequence length="190" mass="20077">MNPLFYSFGLMLLVLGPISGGAVRAEDVSLRPEDFIPVIQSRAMTERLDELAAVFENDPEAVASLVDNEIGGRIAMQRYARAMVEAGAAARLGQQWALLIADPDSLGRPVFQDGGVRFPLAANAGFATGAMMTALKDDQEAAERFARGADISTPVAGEAASEWLMKAAAPLSRPARAAFGSAMRAGAHQE</sequence>
<evidence type="ECO:0008006" key="3">
    <source>
        <dbReference type="Google" id="ProtNLM"/>
    </source>
</evidence>
<dbReference type="EMBL" id="JBHRXE010000019">
    <property type="protein sequence ID" value="MFC3569538.1"/>
    <property type="molecule type" value="Genomic_DNA"/>
</dbReference>
<organism evidence="1 2">
    <name type="scientific">Paracoccus simplex</name>
    <dbReference type="NCBI Taxonomy" id="2086346"/>
    <lineage>
        <taxon>Bacteria</taxon>
        <taxon>Pseudomonadati</taxon>
        <taxon>Pseudomonadota</taxon>
        <taxon>Alphaproteobacteria</taxon>
        <taxon>Rhodobacterales</taxon>
        <taxon>Paracoccaceae</taxon>
        <taxon>Paracoccus</taxon>
    </lineage>
</organism>
<keyword evidence="2" id="KW-1185">Reference proteome</keyword>
<dbReference type="RefSeq" id="WP_379029580.1">
    <property type="nucleotide sequence ID" value="NZ_JBHRXE010000019.1"/>
</dbReference>